<dbReference type="GO" id="GO:0003824">
    <property type="term" value="F:catalytic activity"/>
    <property type="evidence" value="ECO:0007669"/>
    <property type="project" value="InterPro"/>
</dbReference>
<dbReference type="Gene3D" id="3.60.10.10">
    <property type="entry name" value="Endonuclease/exonuclease/phosphatase"/>
    <property type="match status" value="1"/>
</dbReference>
<dbReference type="Proteomes" id="UP001454036">
    <property type="component" value="Unassembled WGS sequence"/>
</dbReference>
<evidence type="ECO:0000313" key="2">
    <source>
        <dbReference type="EMBL" id="GAA0159052.1"/>
    </source>
</evidence>
<dbReference type="AlphaFoldDB" id="A0AAV3Q4N5"/>
<evidence type="ECO:0000259" key="1">
    <source>
        <dbReference type="Pfam" id="PF03372"/>
    </source>
</evidence>
<accession>A0AAV3Q4N5</accession>
<dbReference type="InterPro" id="IPR005135">
    <property type="entry name" value="Endo/exonuclease/phosphatase"/>
</dbReference>
<proteinExistence type="predicted"/>
<evidence type="ECO:0000313" key="3">
    <source>
        <dbReference type="Proteomes" id="UP001454036"/>
    </source>
</evidence>
<reference evidence="2 3" key="1">
    <citation type="submission" date="2024-01" db="EMBL/GenBank/DDBJ databases">
        <title>The complete chloroplast genome sequence of Lithospermum erythrorhizon: insights into the phylogenetic relationship among Boraginaceae species and the maternal lineages of purple gromwells.</title>
        <authorList>
            <person name="Okada T."/>
            <person name="Watanabe K."/>
        </authorList>
    </citation>
    <scope>NUCLEOTIDE SEQUENCE [LARGE SCALE GENOMIC DNA]</scope>
</reference>
<dbReference type="EMBL" id="BAABME010020015">
    <property type="protein sequence ID" value="GAA0159052.1"/>
    <property type="molecule type" value="Genomic_DNA"/>
</dbReference>
<dbReference type="InterPro" id="IPR036691">
    <property type="entry name" value="Endo/exonu/phosph_ase_sf"/>
</dbReference>
<dbReference type="PANTHER" id="PTHR35218:SF7">
    <property type="entry name" value="ENDONUCLEASE_EXONUCLEASE_PHOSPHATASE"/>
    <property type="match status" value="1"/>
</dbReference>
<keyword evidence="3" id="KW-1185">Reference proteome</keyword>
<dbReference type="SUPFAM" id="SSF56219">
    <property type="entry name" value="DNase I-like"/>
    <property type="match status" value="1"/>
</dbReference>
<comment type="caution">
    <text evidence="2">The sequence shown here is derived from an EMBL/GenBank/DDBJ whole genome shotgun (WGS) entry which is preliminary data.</text>
</comment>
<organism evidence="2 3">
    <name type="scientific">Lithospermum erythrorhizon</name>
    <name type="common">Purple gromwell</name>
    <name type="synonym">Lithospermum officinale var. erythrorhizon</name>
    <dbReference type="NCBI Taxonomy" id="34254"/>
    <lineage>
        <taxon>Eukaryota</taxon>
        <taxon>Viridiplantae</taxon>
        <taxon>Streptophyta</taxon>
        <taxon>Embryophyta</taxon>
        <taxon>Tracheophyta</taxon>
        <taxon>Spermatophyta</taxon>
        <taxon>Magnoliopsida</taxon>
        <taxon>eudicotyledons</taxon>
        <taxon>Gunneridae</taxon>
        <taxon>Pentapetalae</taxon>
        <taxon>asterids</taxon>
        <taxon>lamiids</taxon>
        <taxon>Boraginales</taxon>
        <taxon>Boraginaceae</taxon>
        <taxon>Boraginoideae</taxon>
        <taxon>Lithospermeae</taxon>
        <taxon>Lithospermum</taxon>
    </lineage>
</organism>
<dbReference type="PANTHER" id="PTHR35218">
    <property type="entry name" value="RNASE H DOMAIN-CONTAINING PROTEIN"/>
    <property type="match status" value="1"/>
</dbReference>
<gene>
    <name evidence="2" type="ORF">LIER_38781</name>
</gene>
<protein>
    <recommendedName>
        <fullName evidence="1">Endonuclease/exonuclease/phosphatase domain-containing protein</fullName>
    </recommendedName>
</protein>
<feature type="domain" description="Endonuclease/exonuclease/phosphatase" evidence="1">
    <location>
        <begin position="5"/>
        <end position="151"/>
    </location>
</feature>
<sequence>MKILCWNVRGLSWASESAPTLKLVLELSKRYQVPFICLLETKSDLHHFDFFDANRFPSWESSTNFHLIENGRIGLFWDTNRVTCDVLEVCEQHMHLQVHCKVTQHVFLATFIYNVYSVPGRRDLWEYLAQLGASITSPWIVLGDFNYFLSPRTNEEGRR</sequence>
<dbReference type="Pfam" id="PF03372">
    <property type="entry name" value="Exo_endo_phos"/>
    <property type="match status" value="1"/>
</dbReference>
<name>A0AAV3Q4N5_LITER</name>